<sequence>MEGTPHPVPRTVEEVFSDFKGRRAGLIKALTTGSLPLSLLLPHHISLKKDMHVTAVIPCRLIFFRVVNVLVLIGFSCLDSRRCGEVLPAVRPCGFLAPVFLERVQGKLDSPSLCNKNLLFSDAIISILHVNWEHHLFWQRL</sequence>
<dbReference type="AlphaFoldDB" id="A0AAN7KT70"/>
<organism evidence="1 2">
    <name type="scientific">Trapa natans</name>
    <name type="common">Water chestnut</name>
    <dbReference type="NCBI Taxonomy" id="22666"/>
    <lineage>
        <taxon>Eukaryota</taxon>
        <taxon>Viridiplantae</taxon>
        <taxon>Streptophyta</taxon>
        <taxon>Embryophyta</taxon>
        <taxon>Tracheophyta</taxon>
        <taxon>Spermatophyta</taxon>
        <taxon>Magnoliopsida</taxon>
        <taxon>eudicotyledons</taxon>
        <taxon>Gunneridae</taxon>
        <taxon>Pentapetalae</taxon>
        <taxon>rosids</taxon>
        <taxon>malvids</taxon>
        <taxon>Myrtales</taxon>
        <taxon>Lythraceae</taxon>
        <taxon>Trapa</taxon>
    </lineage>
</organism>
<keyword evidence="2" id="KW-1185">Reference proteome</keyword>
<evidence type="ECO:0000313" key="1">
    <source>
        <dbReference type="EMBL" id="KAK4769375.1"/>
    </source>
</evidence>
<accession>A0AAN7KT70</accession>
<evidence type="ECO:0000313" key="2">
    <source>
        <dbReference type="Proteomes" id="UP001346149"/>
    </source>
</evidence>
<proteinExistence type="predicted"/>
<comment type="caution">
    <text evidence="1">The sequence shown here is derived from an EMBL/GenBank/DDBJ whole genome shotgun (WGS) entry which is preliminary data.</text>
</comment>
<gene>
    <name evidence="1" type="ORF">SAY86_027525</name>
</gene>
<name>A0AAN7KT70_TRANT</name>
<dbReference type="EMBL" id="JAXQNO010000021">
    <property type="protein sequence ID" value="KAK4769375.1"/>
    <property type="molecule type" value="Genomic_DNA"/>
</dbReference>
<protein>
    <submittedName>
        <fullName evidence="1">Uncharacterized protein</fullName>
    </submittedName>
</protein>
<dbReference type="Proteomes" id="UP001346149">
    <property type="component" value="Unassembled WGS sequence"/>
</dbReference>
<reference evidence="1 2" key="1">
    <citation type="journal article" date="2023" name="Hortic Res">
        <title>Pangenome of water caltrop reveals structural variations and asymmetric subgenome divergence after allopolyploidization.</title>
        <authorList>
            <person name="Zhang X."/>
            <person name="Chen Y."/>
            <person name="Wang L."/>
            <person name="Yuan Y."/>
            <person name="Fang M."/>
            <person name="Shi L."/>
            <person name="Lu R."/>
            <person name="Comes H.P."/>
            <person name="Ma Y."/>
            <person name="Chen Y."/>
            <person name="Huang G."/>
            <person name="Zhou Y."/>
            <person name="Zheng Z."/>
            <person name="Qiu Y."/>
        </authorList>
    </citation>
    <scope>NUCLEOTIDE SEQUENCE [LARGE SCALE GENOMIC DNA]</scope>
    <source>
        <strain evidence="1">F231</strain>
    </source>
</reference>